<keyword evidence="9" id="KW-1185">Reference proteome</keyword>
<dbReference type="HAMAP" id="MF_00638">
    <property type="entry name" value="Anti_sigma_B"/>
    <property type="match status" value="1"/>
</dbReference>
<sequence length="158" mass="17463">MSQKYDYIEMKFPASAEYVGLIRLTVSGVLSRAGASYDQIEDSKIAISEAVTNAVTHAYGLDETGEILVGFAIYDDKVEMIVADHGQSFDYEQVKNELGPYKEDDNVNYLREGGLGLFLIETLMDEVFVKKSPGVTISMTKYIDESQVHSNGETLVNG</sequence>
<keyword evidence="2 6" id="KW-0808">Transferase</keyword>
<dbReference type="RefSeq" id="WP_377773998.1">
    <property type="nucleotide sequence ID" value="NZ_JBHUOQ010000003.1"/>
</dbReference>
<dbReference type="InterPro" id="IPR036890">
    <property type="entry name" value="HATPase_C_sf"/>
</dbReference>
<organism evidence="8 9">
    <name type="scientific">Corticicoccus populi</name>
    <dbReference type="NCBI Taxonomy" id="1812821"/>
    <lineage>
        <taxon>Bacteria</taxon>
        <taxon>Bacillati</taxon>
        <taxon>Bacillota</taxon>
        <taxon>Bacilli</taxon>
        <taxon>Bacillales</taxon>
        <taxon>Staphylococcaceae</taxon>
        <taxon>Corticicoccus</taxon>
    </lineage>
</organism>
<dbReference type="NCBIfam" id="TIGR01924">
    <property type="entry name" value="rsbW_low_gc"/>
    <property type="match status" value="1"/>
</dbReference>
<evidence type="ECO:0000256" key="6">
    <source>
        <dbReference type="HAMAP-Rule" id="MF_00638"/>
    </source>
</evidence>
<evidence type="ECO:0000256" key="2">
    <source>
        <dbReference type="ARBA" id="ARBA00022679"/>
    </source>
</evidence>
<keyword evidence="1 6" id="KW-0723">Serine/threonine-protein kinase</keyword>
<dbReference type="PANTHER" id="PTHR35526">
    <property type="entry name" value="ANTI-SIGMA-F FACTOR RSBW-RELATED"/>
    <property type="match status" value="1"/>
</dbReference>
<reference evidence="9" key="1">
    <citation type="journal article" date="2019" name="Int. J. Syst. Evol. Microbiol.">
        <title>The Global Catalogue of Microorganisms (GCM) 10K type strain sequencing project: providing services to taxonomists for standard genome sequencing and annotation.</title>
        <authorList>
            <consortium name="The Broad Institute Genomics Platform"/>
            <consortium name="The Broad Institute Genome Sequencing Center for Infectious Disease"/>
            <person name="Wu L."/>
            <person name="Ma J."/>
        </authorList>
    </citation>
    <scope>NUCLEOTIDE SEQUENCE [LARGE SCALE GENOMIC DNA]</scope>
    <source>
        <strain evidence="9">KCTC 33575</strain>
    </source>
</reference>
<dbReference type="InterPro" id="IPR050267">
    <property type="entry name" value="Anti-sigma-factor_SerPK"/>
</dbReference>
<dbReference type="InterPro" id="IPR003594">
    <property type="entry name" value="HATPase_dom"/>
</dbReference>
<feature type="domain" description="Histidine kinase/HSP90-like ATPase" evidence="7">
    <location>
        <begin position="12"/>
        <end position="141"/>
    </location>
</feature>
<evidence type="ECO:0000256" key="4">
    <source>
        <dbReference type="ARBA" id="ARBA00022777"/>
    </source>
</evidence>
<dbReference type="InterPro" id="IPR010193">
    <property type="entry name" value="RsbW"/>
</dbReference>
<dbReference type="GO" id="GO:0004674">
    <property type="term" value="F:protein serine/threonine kinase activity"/>
    <property type="evidence" value="ECO:0007669"/>
    <property type="project" value="UniProtKB-EC"/>
</dbReference>
<dbReference type="CDD" id="cd16936">
    <property type="entry name" value="HATPase_RsbW-like"/>
    <property type="match status" value="1"/>
</dbReference>
<dbReference type="Pfam" id="PF13581">
    <property type="entry name" value="HATPase_c_2"/>
    <property type="match status" value="1"/>
</dbReference>
<evidence type="ECO:0000259" key="7">
    <source>
        <dbReference type="Pfam" id="PF13581"/>
    </source>
</evidence>
<comment type="catalytic activity">
    <reaction evidence="6">
        <text>L-seryl-[protein] + ATP = O-phospho-L-seryl-[protein] + ADP + H(+)</text>
        <dbReference type="Rhea" id="RHEA:17989"/>
        <dbReference type="Rhea" id="RHEA-COMP:9863"/>
        <dbReference type="Rhea" id="RHEA-COMP:11604"/>
        <dbReference type="ChEBI" id="CHEBI:15378"/>
        <dbReference type="ChEBI" id="CHEBI:29999"/>
        <dbReference type="ChEBI" id="CHEBI:30616"/>
        <dbReference type="ChEBI" id="CHEBI:83421"/>
        <dbReference type="ChEBI" id="CHEBI:456216"/>
        <dbReference type="EC" id="2.7.11.1"/>
    </reaction>
</comment>
<name>A0ABW5WW30_9STAP</name>
<proteinExistence type="inferred from homology"/>
<comment type="function">
    <text evidence="6">Negative regulator of sigma-B activity. Phosphorylates and inactivates its specific antagonist protein, RsbV. Upon phosphorylation of RsbV, RsbW is released and binds to sigma-B, thereby blocking its ability to form an RNA polymerase holoenzyme (E-sigma-B).</text>
</comment>
<comment type="catalytic activity">
    <reaction evidence="6">
        <text>L-threonyl-[protein] + ATP = O-phospho-L-threonyl-[protein] + ADP + H(+)</text>
        <dbReference type="Rhea" id="RHEA:46608"/>
        <dbReference type="Rhea" id="RHEA-COMP:11060"/>
        <dbReference type="Rhea" id="RHEA-COMP:11605"/>
        <dbReference type="ChEBI" id="CHEBI:15378"/>
        <dbReference type="ChEBI" id="CHEBI:30013"/>
        <dbReference type="ChEBI" id="CHEBI:30616"/>
        <dbReference type="ChEBI" id="CHEBI:61977"/>
        <dbReference type="ChEBI" id="CHEBI:456216"/>
        <dbReference type="EC" id="2.7.11.1"/>
    </reaction>
</comment>
<comment type="similarity">
    <text evidence="6">Belongs to the anti-sigma-factor family.</text>
</comment>
<dbReference type="SUPFAM" id="SSF55874">
    <property type="entry name" value="ATPase domain of HSP90 chaperone/DNA topoisomerase II/histidine kinase"/>
    <property type="match status" value="1"/>
</dbReference>
<comment type="caution">
    <text evidence="8">The sequence shown here is derived from an EMBL/GenBank/DDBJ whole genome shotgun (WGS) entry which is preliminary data.</text>
</comment>
<keyword evidence="3 6" id="KW-0547">Nucleotide-binding</keyword>
<evidence type="ECO:0000313" key="8">
    <source>
        <dbReference type="EMBL" id="MFD2830712.1"/>
    </source>
</evidence>
<dbReference type="Proteomes" id="UP001597519">
    <property type="component" value="Unassembled WGS sequence"/>
</dbReference>
<keyword evidence="4 6" id="KW-0418">Kinase</keyword>
<evidence type="ECO:0000256" key="5">
    <source>
        <dbReference type="ARBA" id="ARBA00022840"/>
    </source>
</evidence>
<accession>A0ABW5WW30</accession>
<gene>
    <name evidence="6 8" type="primary">rsbW</name>
    <name evidence="8" type="ORF">ACFSX4_09570</name>
</gene>
<evidence type="ECO:0000256" key="3">
    <source>
        <dbReference type="ARBA" id="ARBA00022741"/>
    </source>
</evidence>
<dbReference type="PANTHER" id="PTHR35526:SF9">
    <property type="entry name" value="SERINE-PROTEIN KINASE RSBW"/>
    <property type="match status" value="1"/>
</dbReference>
<protein>
    <recommendedName>
        <fullName evidence="6">Serine-protein kinase RsbW</fullName>
        <ecNumber evidence="6">2.7.11.1</ecNumber>
    </recommendedName>
    <alternativeName>
        <fullName evidence="6">Anti-sigma-B factor</fullName>
    </alternativeName>
    <alternativeName>
        <fullName evidence="6">Sigma-B negative effector RsbW</fullName>
    </alternativeName>
</protein>
<evidence type="ECO:0000256" key="1">
    <source>
        <dbReference type="ARBA" id="ARBA00022527"/>
    </source>
</evidence>
<dbReference type="NCBIfam" id="NF003144">
    <property type="entry name" value="PRK04069.1"/>
    <property type="match status" value="1"/>
</dbReference>
<keyword evidence="5 6" id="KW-0067">ATP-binding</keyword>
<dbReference type="EMBL" id="JBHUOQ010000003">
    <property type="protein sequence ID" value="MFD2830712.1"/>
    <property type="molecule type" value="Genomic_DNA"/>
</dbReference>
<dbReference type="Gene3D" id="3.30.565.10">
    <property type="entry name" value="Histidine kinase-like ATPase, C-terminal domain"/>
    <property type="match status" value="1"/>
</dbReference>
<dbReference type="EC" id="2.7.11.1" evidence="6"/>
<evidence type="ECO:0000313" key="9">
    <source>
        <dbReference type="Proteomes" id="UP001597519"/>
    </source>
</evidence>